<dbReference type="SMART" id="SM00028">
    <property type="entry name" value="TPR"/>
    <property type="match status" value="4"/>
</dbReference>
<keyword evidence="2 3" id="KW-0802">TPR repeat</keyword>
<dbReference type="Pfam" id="PF13432">
    <property type="entry name" value="TPR_16"/>
    <property type="match status" value="1"/>
</dbReference>
<keyword evidence="1" id="KW-0677">Repeat</keyword>
<accession>A0A2V2MXJ0</accession>
<evidence type="ECO:0000313" key="4">
    <source>
        <dbReference type="EMBL" id="PWR72632.1"/>
    </source>
</evidence>
<protein>
    <recommendedName>
        <fullName evidence="6">Tetratricopeptide repeat protein</fullName>
    </recommendedName>
</protein>
<comment type="caution">
    <text evidence="4">The sequence shown here is derived from an EMBL/GenBank/DDBJ whole genome shotgun (WGS) entry which is preliminary data.</text>
</comment>
<dbReference type="PANTHER" id="PTHR44943">
    <property type="entry name" value="CELLULOSE SYNTHASE OPERON PROTEIN C"/>
    <property type="match status" value="1"/>
</dbReference>
<sequence>MKKKVLFIIGYLISIPKICSKEHGDRTISFETAPYHMTERPLLILLVLIPILLVSSTLVCAETPTDLYKQGLAYSNQGNYEEALKVFNQAIQINSNSTLLWLNKGNTLSSLGRYQEALDAFDNVTRIDFSNKDVWYPRGVAYSGLDNYDMALHAFSKAIQYYPNNAQAYKKKGDLFMALGRYDEAILAYDEVRRIT</sequence>
<dbReference type="InterPro" id="IPR011990">
    <property type="entry name" value="TPR-like_helical_dom_sf"/>
</dbReference>
<gene>
    <name evidence="4" type="ORF">DK846_06610</name>
</gene>
<dbReference type="InterPro" id="IPR051685">
    <property type="entry name" value="Ycf3/AcsC/BcsC/TPR_MFPF"/>
</dbReference>
<dbReference type="Gene3D" id="1.25.40.10">
    <property type="entry name" value="Tetratricopeptide repeat domain"/>
    <property type="match status" value="2"/>
</dbReference>
<keyword evidence="5" id="KW-1185">Reference proteome</keyword>
<dbReference type="PANTHER" id="PTHR44943:SF8">
    <property type="entry name" value="TPR REPEAT-CONTAINING PROTEIN MJ0263"/>
    <property type="match status" value="1"/>
</dbReference>
<organism evidence="4 5">
    <name type="scientific">Methanospirillum lacunae</name>
    <dbReference type="NCBI Taxonomy" id="668570"/>
    <lineage>
        <taxon>Archaea</taxon>
        <taxon>Methanobacteriati</taxon>
        <taxon>Methanobacteriota</taxon>
        <taxon>Stenosarchaea group</taxon>
        <taxon>Methanomicrobia</taxon>
        <taxon>Methanomicrobiales</taxon>
        <taxon>Methanospirillaceae</taxon>
        <taxon>Methanospirillum</taxon>
    </lineage>
</organism>
<dbReference type="Pfam" id="PF12895">
    <property type="entry name" value="ANAPC3"/>
    <property type="match status" value="1"/>
</dbReference>
<evidence type="ECO:0000313" key="5">
    <source>
        <dbReference type="Proteomes" id="UP000245657"/>
    </source>
</evidence>
<dbReference type="AlphaFoldDB" id="A0A2V2MXJ0"/>
<dbReference type="EMBL" id="QGMY01000006">
    <property type="protein sequence ID" value="PWR72632.1"/>
    <property type="molecule type" value="Genomic_DNA"/>
</dbReference>
<proteinExistence type="predicted"/>
<feature type="repeat" description="TPR" evidence="3">
    <location>
        <begin position="132"/>
        <end position="165"/>
    </location>
</feature>
<dbReference type="Proteomes" id="UP000245657">
    <property type="component" value="Unassembled WGS sequence"/>
</dbReference>
<reference evidence="4 5" key="1">
    <citation type="submission" date="2018-05" db="EMBL/GenBank/DDBJ databases">
        <title>Draft genome of Methanospirillum lacunae Ki8-1.</title>
        <authorList>
            <person name="Dueholm M.S."/>
            <person name="Nielsen P.H."/>
            <person name="Bakmann L.F."/>
            <person name="Otzen D.E."/>
        </authorList>
    </citation>
    <scope>NUCLEOTIDE SEQUENCE [LARGE SCALE GENOMIC DNA]</scope>
    <source>
        <strain evidence="4 5">Ki8-1</strain>
    </source>
</reference>
<dbReference type="PROSITE" id="PS50293">
    <property type="entry name" value="TPR_REGION"/>
    <property type="match status" value="2"/>
</dbReference>
<name>A0A2V2MXJ0_9EURY</name>
<feature type="repeat" description="TPR" evidence="3">
    <location>
        <begin position="64"/>
        <end position="97"/>
    </location>
</feature>
<evidence type="ECO:0000256" key="3">
    <source>
        <dbReference type="PROSITE-ProRule" id="PRU00339"/>
    </source>
</evidence>
<evidence type="ECO:0000256" key="1">
    <source>
        <dbReference type="ARBA" id="ARBA00022737"/>
    </source>
</evidence>
<dbReference type="InterPro" id="IPR019734">
    <property type="entry name" value="TPR_rpt"/>
</dbReference>
<evidence type="ECO:0000256" key="2">
    <source>
        <dbReference type="ARBA" id="ARBA00022803"/>
    </source>
</evidence>
<dbReference type="SUPFAM" id="SSF48452">
    <property type="entry name" value="TPR-like"/>
    <property type="match status" value="1"/>
</dbReference>
<dbReference type="PROSITE" id="PS50005">
    <property type="entry name" value="TPR"/>
    <property type="match status" value="3"/>
</dbReference>
<feature type="repeat" description="TPR" evidence="3">
    <location>
        <begin position="98"/>
        <end position="131"/>
    </location>
</feature>
<evidence type="ECO:0008006" key="6">
    <source>
        <dbReference type="Google" id="ProtNLM"/>
    </source>
</evidence>